<dbReference type="InterPro" id="IPR000014">
    <property type="entry name" value="PAS"/>
</dbReference>
<dbReference type="InterPro" id="IPR035965">
    <property type="entry name" value="PAS-like_dom_sf"/>
</dbReference>
<dbReference type="InterPro" id="IPR052155">
    <property type="entry name" value="Biofilm_reg_signaling"/>
</dbReference>
<evidence type="ECO:0000313" key="7">
    <source>
        <dbReference type="Proteomes" id="UP000007803"/>
    </source>
</evidence>
<feature type="transmembrane region" description="Helical" evidence="2">
    <location>
        <begin position="155"/>
        <end position="173"/>
    </location>
</feature>
<dbReference type="PROSITE" id="PS50883">
    <property type="entry name" value="EAL"/>
    <property type="match status" value="1"/>
</dbReference>
<evidence type="ECO:0000256" key="2">
    <source>
        <dbReference type="SAM" id="Phobius"/>
    </source>
</evidence>
<dbReference type="PANTHER" id="PTHR44757">
    <property type="entry name" value="DIGUANYLATE CYCLASE DGCP"/>
    <property type="match status" value="1"/>
</dbReference>
<dbReference type="EMBL" id="CP002205">
    <property type="protein sequence ID" value="ADN09008.1"/>
    <property type="molecule type" value="Genomic_DNA"/>
</dbReference>
<keyword evidence="2" id="KW-0812">Transmembrane</keyword>
<protein>
    <submittedName>
        <fullName evidence="6">Diguanylate cyclase/phosphodiesterase with PAS/PAC sensor(S)</fullName>
    </submittedName>
</protein>
<dbReference type="SUPFAM" id="SSF141868">
    <property type="entry name" value="EAL domain-like"/>
    <property type="match status" value="1"/>
</dbReference>
<dbReference type="HOGENOM" id="CLU_000445_70_49_7"/>
<dbReference type="GO" id="GO:0071732">
    <property type="term" value="P:cellular response to nitric oxide"/>
    <property type="evidence" value="ECO:0007669"/>
    <property type="project" value="UniProtKB-ARBA"/>
</dbReference>
<dbReference type="Proteomes" id="UP000007803">
    <property type="component" value="Chromosome"/>
</dbReference>
<dbReference type="GO" id="GO:0071111">
    <property type="term" value="F:cyclic-guanylate-specific phosphodiesterase activity"/>
    <property type="evidence" value="ECO:0007669"/>
    <property type="project" value="UniProtKB-EC"/>
</dbReference>
<dbReference type="eggNOG" id="COG2202">
    <property type="taxonomic scope" value="Bacteria"/>
</dbReference>
<dbReference type="PANTHER" id="PTHR44757:SF2">
    <property type="entry name" value="BIOFILM ARCHITECTURE MAINTENANCE PROTEIN MBAA"/>
    <property type="match status" value="1"/>
</dbReference>
<keyword evidence="2" id="KW-0472">Membrane</keyword>
<comment type="catalytic activity">
    <reaction evidence="1">
        <text>3',3'-c-di-GMP + H2O = 5'-phosphoguanylyl(3'-&gt;5')guanosine + H(+)</text>
        <dbReference type="Rhea" id="RHEA:24902"/>
        <dbReference type="ChEBI" id="CHEBI:15377"/>
        <dbReference type="ChEBI" id="CHEBI:15378"/>
        <dbReference type="ChEBI" id="CHEBI:58754"/>
        <dbReference type="ChEBI" id="CHEBI:58805"/>
        <dbReference type="EC" id="3.1.4.52"/>
    </reaction>
    <physiologicalReaction direction="left-to-right" evidence="1">
        <dbReference type="Rhea" id="RHEA:24903"/>
    </physiologicalReaction>
</comment>
<dbReference type="CDD" id="cd01948">
    <property type="entry name" value="EAL"/>
    <property type="match status" value="1"/>
</dbReference>
<evidence type="ECO:0000259" key="4">
    <source>
        <dbReference type="PROSITE" id="PS50883"/>
    </source>
</evidence>
<dbReference type="InterPro" id="IPR001633">
    <property type="entry name" value="EAL_dom"/>
</dbReference>
<dbReference type="Gene3D" id="3.30.450.20">
    <property type="entry name" value="PAS domain"/>
    <property type="match status" value="1"/>
</dbReference>
<dbReference type="CDD" id="cd00130">
    <property type="entry name" value="PAS"/>
    <property type="match status" value="1"/>
</dbReference>
<feature type="domain" description="GGDEF" evidence="5">
    <location>
        <begin position="353"/>
        <end position="491"/>
    </location>
</feature>
<dbReference type="FunFam" id="3.20.20.450:FF:000001">
    <property type="entry name" value="Cyclic di-GMP phosphodiesterase yahA"/>
    <property type="match status" value="1"/>
</dbReference>
<feature type="transmembrane region" description="Helical" evidence="2">
    <location>
        <begin position="21"/>
        <end position="38"/>
    </location>
</feature>
<dbReference type="RefSeq" id="WP_013326764.1">
    <property type="nucleotide sequence ID" value="NC_014506.1"/>
</dbReference>
<feature type="transmembrane region" description="Helical" evidence="2">
    <location>
        <begin position="105"/>
        <end position="125"/>
    </location>
</feature>
<dbReference type="InterPro" id="IPR029787">
    <property type="entry name" value="Nucleotide_cyclase"/>
</dbReference>
<dbReference type="Pfam" id="PF00563">
    <property type="entry name" value="EAL"/>
    <property type="match status" value="1"/>
</dbReference>
<dbReference type="Gene3D" id="3.20.20.450">
    <property type="entry name" value="EAL domain"/>
    <property type="match status" value="1"/>
</dbReference>
<dbReference type="SUPFAM" id="SSF55785">
    <property type="entry name" value="PYP-like sensor domain (PAS domain)"/>
    <property type="match status" value="1"/>
</dbReference>
<dbReference type="InterPro" id="IPR000700">
    <property type="entry name" value="PAS-assoc_C"/>
</dbReference>
<dbReference type="AlphaFoldDB" id="E0URY5"/>
<feature type="domain" description="PAC" evidence="3">
    <location>
        <begin position="268"/>
        <end position="321"/>
    </location>
</feature>
<keyword evidence="2" id="KW-1133">Transmembrane helix</keyword>
<keyword evidence="7" id="KW-1185">Reference proteome</keyword>
<dbReference type="InterPro" id="IPR035919">
    <property type="entry name" value="EAL_sf"/>
</dbReference>
<dbReference type="NCBIfam" id="TIGR00254">
    <property type="entry name" value="GGDEF"/>
    <property type="match status" value="1"/>
</dbReference>
<dbReference type="PROSITE" id="PS50113">
    <property type="entry name" value="PAC"/>
    <property type="match status" value="1"/>
</dbReference>
<dbReference type="SMART" id="SM00052">
    <property type="entry name" value="EAL"/>
    <property type="match status" value="1"/>
</dbReference>
<organism evidence="6 7">
    <name type="scientific">Sulfurimonas autotrophica (strain ATCC BAA-671 / DSM 16294 / JCM 11897 / OK10)</name>
    <dbReference type="NCBI Taxonomy" id="563040"/>
    <lineage>
        <taxon>Bacteria</taxon>
        <taxon>Pseudomonadati</taxon>
        <taxon>Campylobacterota</taxon>
        <taxon>Epsilonproteobacteria</taxon>
        <taxon>Campylobacterales</taxon>
        <taxon>Sulfurimonadaceae</taxon>
        <taxon>Sulfurimonas</taxon>
    </lineage>
</organism>
<dbReference type="Pfam" id="PF13426">
    <property type="entry name" value="PAS_9"/>
    <property type="match status" value="1"/>
</dbReference>
<name>E0URY5_SULAO</name>
<dbReference type="Gene3D" id="3.30.70.270">
    <property type="match status" value="1"/>
</dbReference>
<dbReference type="CDD" id="cd01949">
    <property type="entry name" value="GGDEF"/>
    <property type="match status" value="1"/>
</dbReference>
<dbReference type="InterPro" id="IPR000160">
    <property type="entry name" value="GGDEF_dom"/>
</dbReference>
<evidence type="ECO:0000259" key="5">
    <source>
        <dbReference type="PROSITE" id="PS50887"/>
    </source>
</evidence>
<dbReference type="InterPro" id="IPR043128">
    <property type="entry name" value="Rev_trsase/Diguanyl_cyclase"/>
</dbReference>
<reference evidence="7" key="1">
    <citation type="journal article" date="2010" name="Stand. Genomic Sci.">
        <title>Complete genome sequence of Sulfurimonas autotrophica type strain (OK10).</title>
        <authorList>
            <person name="Sikorski J."/>
            <person name="Munk C."/>
            <person name="Lapidus A."/>
            <person name="Djao O."/>
            <person name="Lucas S."/>
            <person name="Glavina Del Rio T."/>
            <person name="Nolan M."/>
            <person name="Tice H."/>
            <person name="Han C."/>
            <person name="Cheng J."/>
            <person name="Tapia R."/>
            <person name="Goodwin L."/>
            <person name="Pitluck S."/>
            <person name="Liolios K."/>
            <person name="Ivanova N."/>
            <person name="Mavromatis K."/>
            <person name="Mikhailova N."/>
            <person name="Pati A."/>
            <person name="Sims D."/>
            <person name="Meincke L."/>
            <person name="Brettin T."/>
            <person name="Detter J."/>
            <person name="Chen A."/>
            <person name="Palaniappan K."/>
            <person name="Land M."/>
            <person name="Hauser L."/>
            <person name="Chang Y."/>
            <person name="Jeffries C."/>
            <person name="Rohde M."/>
            <person name="Lang E."/>
            <person name="Spring S."/>
            <person name="Goker M."/>
            <person name="Woyke T."/>
            <person name="Bristow J."/>
            <person name="Eisen J."/>
            <person name="Markowitz V."/>
            <person name="Hugenholtz P."/>
            <person name="Kyrpides N."/>
            <person name="Klenk H."/>
        </authorList>
    </citation>
    <scope>NUCLEOTIDE SEQUENCE [LARGE SCALE GENOMIC DNA]</scope>
    <source>
        <strain evidence="7">ATCC BAA-671 / DSM 16294 / JCM 11897 / OK10</strain>
    </source>
</reference>
<dbReference type="NCBIfam" id="TIGR00229">
    <property type="entry name" value="sensory_box"/>
    <property type="match status" value="1"/>
</dbReference>
<evidence type="ECO:0000259" key="3">
    <source>
        <dbReference type="PROSITE" id="PS50113"/>
    </source>
</evidence>
<sequence length="762" mass="87318">MNLYGTQLIDNAYNNLKISSSGAFINATVLVGIFYNHVNNKELLVWYFLISSVSLLRFFSYKLYKKNNHKFSIQRWKQIFYGGLIVSSILFGLTPFLFFVQQSPLHQAALIIIISGLSAGGVSSLSSLIRAVQLFLVFILTPLIIKLLMQNTLLYNSIAFLVFLYLILMLYIAKEFYKNYLNILISKQMYKKTAAELSISENRFKTVFKQAPLGIFMYDTNMIIHEVNQEFMNFLEASQEFLISLDLHTLPDQRIFPSLQAPLDNIEGFYEGQYTTKFKQKNLWISMNTSPLKDINNNVIGGIGIVTDITHRIQTQLQFEHQAKHDTLTDIANRSLLLEKIEQEIIRYKRHNIIFGVIFLDLDHFKNINDSLGHAVGDELLIQTAHRLKDVIRVEDTIARIGGDEFVILLPDLANEMQFAATNAERIAEKIHNILSKSFKINDLTLNVSASLGIAFIGNGSQSPDDILKYADIAMYEAKKAGRNTTKFYQHKMDEWISRRMAIENGLRDAVKNQELELHYQPIIDFATSKVIGAEALLRWNTPKFNDVYPDEFIPIAEESGLILEIGKWVLQTALKQFVAWQKEFTGVIELQKIAVNISAHQFENSNFLHDVDSIIKKTNIKPSCLELELVESALVENLKTVSTRMQKLRDLGVSISIDDFGTGYSSLSYLKKLPFTTLKIDKSFVMDIQNDVDDKELISAILMIAQTFNFEVVAEGVETQEQYLFLKEKKCTYLQGYYCSKPLPNEQFIQFLRKNSVRYSF</sequence>
<dbReference type="STRING" id="563040.Saut_0959"/>
<dbReference type="PROSITE" id="PS50887">
    <property type="entry name" value="GGDEF"/>
    <property type="match status" value="1"/>
</dbReference>
<dbReference type="eggNOG" id="COG5001">
    <property type="taxonomic scope" value="Bacteria"/>
</dbReference>
<evidence type="ECO:0000313" key="6">
    <source>
        <dbReference type="EMBL" id="ADN09008.1"/>
    </source>
</evidence>
<dbReference type="FunFam" id="3.30.70.270:FF:000001">
    <property type="entry name" value="Diguanylate cyclase domain protein"/>
    <property type="match status" value="1"/>
</dbReference>
<feature type="transmembrane region" description="Helical" evidence="2">
    <location>
        <begin position="79"/>
        <end position="99"/>
    </location>
</feature>
<dbReference type="SUPFAM" id="SSF55073">
    <property type="entry name" value="Nucleotide cyclase"/>
    <property type="match status" value="1"/>
</dbReference>
<dbReference type="SMART" id="SM00267">
    <property type="entry name" value="GGDEF"/>
    <property type="match status" value="1"/>
</dbReference>
<proteinExistence type="predicted"/>
<dbReference type="OrthoDB" id="9759431at2"/>
<evidence type="ECO:0000256" key="1">
    <source>
        <dbReference type="ARBA" id="ARBA00051114"/>
    </source>
</evidence>
<dbReference type="KEGG" id="sua:Saut_0959"/>
<gene>
    <name evidence="6" type="ordered locus">Saut_0959</name>
</gene>
<accession>E0URY5</accession>
<feature type="domain" description="EAL" evidence="4">
    <location>
        <begin position="500"/>
        <end position="757"/>
    </location>
</feature>
<feature type="transmembrane region" description="Helical" evidence="2">
    <location>
        <begin position="44"/>
        <end position="59"/>
    </location>
</feature>
<dbReference type="Pfam" id="PF00990">
    <property type="entry name" value="GGDEF"/>
    <property type="match status" value="1"/>
</dbReference>